<feature type="coiled-coil region" evidence="1">
    <location>
        <begin position="229"/>
        <end position="256"/>
    </location>
</feature>
<dbReference type="AlphaFoldDB" id="A0A0D5NQZ7"/>
<dbReference type="Proteomes" id="UP000032633">
    <property type="component" value="Chromosome"/>
</dbReference>
<dbReference type="KEGG" id="pbj:VN24_14295"/>
<dbReference type="EMBL" id="CP011058">
    <property type="protein sequence ID" value="AJY77734.1"/>
    <property type="molecule type" value="Genomic_DNA"/>
</dbReference>
<proteinExistence type="predicted"/>
<reference evidence="3" key="2">
    <citation type="submission" date="2015-03" db="EMBL/GenBank/DDBJ databases">
        <title>Genome sequence of Paenibacillus beijingensis strain DSM 24997T.</title>
        <authorList>
            <person name="Kwak Y."/>
            <person name="Shin J.-H."/>
        </authorList>
    </citation>
    <scope>NUCLEOTIDE SEQUENCE [LARGE SCALE GENOMIC DNA]</scope>
    <source>
        <strain evidence="3">DSM 24997</strain>
    </source>
</reference>
<dbReference type="HOGENOM" id="CLU_064246_0_0_9"/>
<accession>A0A0D5NQZ7</accession>
<reference evidence="2 3" key="1">
    <citation type="journal article" date="2015" name="J. Biotechnol.">
        <title>Complete genome sequence of Paenibacillus beijingensis 7188(T) (=DSM 24997(T)), a novel rhizobacterium from jujube garden soil.</title>
        <authorList>
            <person name="Kwak Y."/>
            <person name="Shin J.H."/>
        </authorList>
    </citation>
    <scope>NUCLEOTIDE SEQUENCE [LARGE SCALE GENOMIC DNA]</scope>
    <source>
        <strain evidence="2 3">DSM 24997</strain>
    </source>
</reference>
<evidence type="ECO:0000256" key="1">
    <source>
        <dbReference type="SAM" id="Coils"/>
    </source>
</evidence>
<gene>
    <name evidence="2" type="ORF">VN24_14295</name>
</gene>
<protein>
    <submittedName>
        <fullName evidence="2">Uncharacterized protein</fullName>
    </submittedName>
</protein>
<dbReference type="STRING" id="1126833.VN24_14295"/>
<evidence type="ECO:0000313" key="3">
    <source>
        <dbReference type="Proteomes" id="UP000032633"/>
    </source>
</evidence>
<organism evidence="2 3">
    <name type="scientific">Paenibacillus beijingensis</name>
    <dbReference type="NCBI Taxonomy" id="1126833"/>
    <lineage>
        <taxon>Bacteria</taxon>
        <taxon>Bacillati</taxon>
        <taxon>Bacillota</taxon>
        <taxon>Bacilli</taxon>
        <taxon>Bacillales</taxon>
        <taxon>Paenibacillaceae</taxon>
        <taxon>Paenibacillus</taxon>
    </lineage>
</organism>
<sequence length="349" mass="38612">MLLVVALMLGGCSTASKSPKETLMDATGKTAELKSYAFTGSVKLEELNVPEEMATDLNTSMMLGMLQNAEISWTGAYRLDPMLTEMNMKIITSGDMALTINTTMIMNQDKLWIKVPNIPMLASFIPQSLVGKFVEFDMKELAKEQGTEMPQLDVAKSQQFVNDVSGIVFKHIDEKTYLKSVKPKEAGIPDDAGADKAVQVHVTRDQVEPLAQTVVKNILPEIFDLLSKNEEYRNMLQLTQADLDDARKEVTQTSDEELKKGIEEFNKTVTALDVTSNIGIDKEGYAHYSNTLVKMEMNDNGQTGSGTLRFLSQMTNINGDVKFETGEPKDAVTMEQLQQAINEQMTGGL</sequence>
<keyword evidence="3" id="KW-1185">Reference proteome</keyword>
<keyword evidence="1" id="KW-0175">Coiled coil</keyword>
<evidence type="ECO:0000313" key="2">
    <source>
        <dbReference type="EMBL" id="AJY77734.1"/>
    </source>
</evidence>
<dbReference type="PATRIC" id="fig|1126833.4.peg.3124"/>
<name>A0A0D5NQZ7_9BACL</name>